<evidence type="ECO:0000313" key="3">
    <source>
        <dbReference type="Proteomes" id="UP000560081"/>
    </source>
</evidence>
<dbReference type="GO" id="GO:0003723">
    <property type="term" value="F:RNA binding"/>
    <property type="evidence" value="ECO:0007669"/>
    <property type="project" value="UniProtKB-KW"/>
</dbReference>
<proteinExistence type="predicted"/>
<keyword evidence="1" id="KW-0694">RNA-binding</keyword>
<dbReference type="Proteomes" id="UP000560081">
    <property type="component" value="Unassembled WGS sequence"/>
</dbReference>
<dbReference type="Gene3D" id="3.10.290.10">
    <property type="entry name" value="RNA-binding S4 domain"/>
    <property type="match status" value="1"/>
</dbReference>
<name>A0A4Y8X4J6_9MICC</name>
<dbReference type="CDD" id="cd00165">
    <property type="entry name" value="S4"/>
    <property type="match status" value="1"/>
</dbReference>
<accession>A0A4Y8X4J6</accession>
<dbReference type="Pfam" id="PF13275">
    <property type="entry name" value="S4_2"/>
    <property type="match status" value="1"/>
</dbReference>
<protein>
    <submittedName>
        <fullName evidence="2">Ribosome-associated protein</fullName>
    </submittedName>
</protein>
<reference evidence="2 3" key="1">
    <citation type="submission" date="2020-08" db="EMBL/GenBank/DDBJ databases">
        <title>Sequencing the genomes of 1000 actinobacteria strains.</title>
        <authorList>
            <person name="Klenk H.-P."/>
        </authorList>
    </citation>
    <scope>NUCLEOTIDE SEQUENCE [LARGE SCALE GENOMIC DNA]</scope>
    <source>
        <strain evidence="2 3">DSM 19079</strain>
    </source>
</reference>
<keyword evidence="3" id="KW-1185">Reference proteome</keyword>
<gene>
    <name evidence="2" type="ORF">BJ976_001585</name>
</gene>
<dbReference type="InterPro" id="IPR036986">
    <property type="entry name" value="S4_RNA-bd_sf"/>
</dbReference>
<dbReference type="AlphaFoldDB" id="A0A4Y8X4J6"/>
<dbReference type="OrthoDB" id="9811532at2"/>
<comment type="caution">
    <text evidence="2">The sequence shown here is derived from an EMBL/GenBank/DDBJ whole genome shotgun (WGS) entry which is preliminary data.</text>
</comment>
<dbReference type="RefSeq" id="WP_135029120.1">
    <property type="nucleotide sequence ID" value="NZ_BMLA01000002.1"/>
</dbReference>
<evidence type="ECO:0000313" key="2">
    <source>
        <dbReference type="EMBL" id="MBB4883234.1"/>
    </source>
</evidence>
<dbReference type="SUPFAM" id="SSF55174">
    <property type="entry name" value="Alpha-L RNA-binding motif"/>
    <property type="match status" value="1"/>
</dbReference>
<organism evidence="2 3">
    <name type="scientific">Micrococcus flavus</name>
    <dbReference type="NCBI Taxonomy" id="384602"/>
    <lineage>
        <taxon>Bacteria</taxon>
        <taxon>Bacillati</taxon>
        <taxon>Actinomycetota</taxon>
        <taxon>Actinomycetes</taxon>
        <taxon>Micrococcales</taxon>
        <taxon>Micrococcaceae</taxon>
        <taxon>Micrococcus</taxon>
    </lineage>
</organism>
<dbReference type="EMBL" id="JACHMC010000001">
    <property type="protein sequence ID" value="MBB4883234.1"/>
    <property type="molecule type" value="Genomic_DNA"/>
</dbReference>
<evidence type="ECO:0000256" key="1">
    <source>
        <dbReference type="PROSITE-ProRule" id="PRU00182"/>
    </source>
</evidence>
<dbReference type="PROSITE" id="PS50889">
    <property type="entry name" value="S4"/>
    <property type="match status" value="1"/>
</dbReference>
<sequence length="82" mass="8600">MTSADAPSPDAQPLPIRDASIRLGQALKLASLVEDGAMARDVVQDGMVTVNGEVETRRGRQLHGGDVVGFNGEEIVIEADQG</sequence>